<dbReference type="SUPFAM" id="SSF55060">
    <property type="entry name" value="GHMP Kinase, C-terminal domain"/>
    <property type="match status" value="1"/>
</dbReference>
<keyword evidence="5" id="KW-0028">Amino-acid biosynthesis</keyword>
<keyword evidence="9 14" id="KW-0418">Kinase</keyword>
<dbReference type="GO" id="GO:0009088">
    <property type="term" value="P:threonine biosynthetic process"/>
    <property type="evidence" value="ECO:0007669"/>
    <property type="project" value="UniProtKB-UniPathway"/>
</dbReference>
<evidence type="ECO:0000256" key="3">
    <source>
        <dbReference type="ARBA" id="ARBA00012078"/>
    </source>
</evidence>
<dbReference type="Pfam" id="PF00288">
    <property type="entry name" value="GHMP_kinases_N"/>
    <property type="match status" value="1"/>
</dbReference>
<dbReference type="GO" id="GO:0004413">
    <property type="term" value="F:homoserine kinase activity"/>
    <property type="evidence" value="ECO:0007669"/>
    <property type="project" value="UniProtKB-EC"/>
</dbReference>
<comment type="pathway">
    <text evidence="1">Amino-acid biosynthesis; L-threonine biosynthesis; L-threonine from L-aspartate: step 4/5.</text>
</comment>
<sequence length="405" mass="44390">MRSFKIIVPGTSANMGPGFDTLGVSLSKYLRLFVQMEDPEDSCNKYSLAVESNSQVSLEVSEKFREADVNLNSAETHLDQSNSSGKSDPAIRNEISKENLEFNVSLQYLGIDCGDLSCMPSKNLITQVALYVMQSFSYHRFPVPTKVVVENEIPLSRGLGSSAAAIISGVMLANEALMLNLTDEEIKSFCLVFECHPDNTTPAIVGGITASFVSESSVTTLDKSKMNSSIEDLKISSDLKIEDRVLKSVSHIKVPFNKSLKAVVAIPRFELSTQKSRSVLPKNYEISDVVYNFQRLAVLITSLGQDPLNHKVVYESMKDRIHQPYRKQLVPGLSQVLDEITFSNTPGLAGICLSGAGPTTIAFCTENSEDIAAKMKHIFDTASEGQFETEVVVLDIVECGSVVEY</sequence>
<evidence type="ECO:0000256" key="5">
    <source>
        <dbReference type="ARBA" id="ARBA00022605"/>
    </source>
</evidence>
<dbReference type="EC" id="2.7.1.39" evidence="3"/>
<evidence type="ECO:0000313" key="14">
    <source>
        <dbReference type="EMBL" id="OLY81587.1"/>
    </source>
</evidence>
<reference evidence="14 15" key="1">
    <citation type="journal article" date="2016" name="Mol. Biol. Evol.">
        <title>Genome-Wide Survey of Gut Fungi (Harpellales) Reveals the First Horizontally Transferred Ubiquitin Gene from a Mosquito Host.</title>
        <authorList>
            <person name="Wang Y."/>
            <person name="White M.M."/>
            <person name="Kvist S."/>
            <person name="Moncalvo J.M."/>
        </authorList>
    </citation>
    <scope>NUCLEOTIDE SEQUENCE [LARGE SCALE GENOMIC DNA]</scope>
    <source>
        <strain evidence="14 15">ALG-7-W6</strain>
    </source>
</reference>
<dbReference type="Proteomes" id="UP000187455">
    <property type="component" value="Unassembled WGS sequence"/>
</dbReference>
<dbReference type="AlphaFoldDB" id="A0A1R0GXG7"/>
<evidence type="ECO:0000256" key="2">
    <source>
        <dbReference type="ARBA" id="ARBA00007370"/>
    </source>
</evidence>
<dbReference type="InterPro" id="IPR006204">
    <property type="entry name" value="GHMP_kinase_N_dom"/>
</dbReference>
<evidence type="ECO:0000256" key="7">
    <source>
        <dbReference type="ARBA" id="ARBA00022697"/>
    </source>
</evidence>
<evidence type="ECO:0000256" key="9">
    <source>
        <dbReference type="ARBA" id="ARBA00022777"/>
    </source>
</evidence>
<dbReference type="EMBL" id="LSSL01002334">
    <property type="protein sequence ID" value="OLY81587.1"/>
    <property type="molecule type" value="Genomic_DNA"/>
</dbReference>
<name>A0A1R0GXG7_9FUNG</name>
<accession>A0A1R0GXG7</accession>
<organism evidence="14 15">
    <name type="scientific">Smittium mucronatum</name>
    <dbReference type="NCBI Taxonomy" id="133383"/>
    <lineage>
        <taxon>Eukaryota</taxon>
        <taxon>Fungi</taxon>
        <taxon>Fungi incertae sedis</taxon>
        <taxon>Zoopagomycota</taxon>
        <taxon>Kickxellomycotina</taxon>
        <taxon>Harpellomycetes</taxon>
        <taxon>Harpellales</taxon>
        <taxon>Legeriomycetaceae</taxon>
        <taxon>Smittium</taxon>
    </lineage>
</organism>
<dbReference type="PANTHER" id="PTHR20861">
    <property type="entry name" value="HOMOSERINE/4-DIPHOSPHOCYTIDYL-2-C-METHYL-D-ERYTHRITOL KINASE"/>
    <property type="match status" value="1"/>
</dbReference>
<evidence type="ECO:0000256" key="8">
    <source>
        <dbReference type="ARBA" id="ARBA00022741"/>
    </source>
</evidence>
<keyword evidence="7" id="KW-0791">Threonine biosynthesis</keyword>
<dbReference type="InterPro" id="IPR006203">
    <property type="entry name" value="GHMP_knse_ATP-bd_CS"/>
</dbReference>
<dbReference type="SUPFAM" id="SSF54211">
    <property type="entry name" value="Ribosomal protein S5 domain 2-like"/>
    <property type="match status" value="1"/>
</dbReference>
<dbReference type="OrthoDB" id="195231at2759"/>
<dbReference type="InterPro" id="IPR014721">
    <property type="entry name" value="Ribsml_uS5_D2-typ_fold_subgr"/>
</dbReference>
<dbReference type="Gene3D" id="3.30.70.890">
    <property type="entry name" value="GHMP kinase, C-terminal domain"/>
    <property type="match status" value="1"/>
</dbReference>
<dbReference type="PROSITE" id="PS00627">
    <property type="entry name" value="GHMP_KINASES_ATP"/>
    <property type="match status" value="1"/>
</dbReference>
<gene>
    <name evidence="14" type="ORF">AYI68_g4310</name>
</gene>
<evidence type="ECO:0000256" key="4">
    <source>
        <dbReference type="ARBA" id="ARBA00017858"/>
    </source>
</evidence>
<comment type="similarity">
    <text evidence="2">Belongs to the GHMP kinase family. Homoserine kinase subfamily.</text>
</comment>
<proteinExistence type="inferred from homology"/>
<protein>
    <recommendedName>
        <fullName evidence="4">Homoserine kinase</fullName>
        <ecNumber evidence="3">2.7.1.39</ecNumber>
    </recommendedName>
</protein>
<comment type="caution">
    <text evidence="14">The sequence shown here is derived from an EMBL/GenBank/DDBJ whole genome shotgun (WGS) entry which is preliminary data.</text>
</comment>
<feature type="domain" description="GHMP kinase C-terminal" evidence="13">
    <location>
        <begin position="314"/>
        <end position="376"/>
    </location>
</feature>
<dbReference type="UniPathway" id="UPA00050">
    <property type="reaction ID" value="UER00064"/>
</dbReference>
<dbReference type="Pfam" id="PF08544">
    <property type="entry name" value="GHMP_kinases_C"/>
    <property type="match status" value="1"/>
</dbReference>
<comment type="catalytic activity">
    <reaction evidence="11">
        <text>L-homoserine + ATP = O-phospho-L-homoserine + ADP + H(+)</text>
        <dbReference type="Rhea" id="RHEA:13985"/>
        <dbReference type="ChEBI" id="CHEBI:15378"/>
        <dbReference type="ChEBI" id="CHEBI:30616"/>
        <dbReference type="ChEBI" id="CHEBI:57476"/>
        <dbReference type="ChEBI" id="CHEBI:57590"/>
        <dbReference type="ChEBI" id="CHEBI:456216"/>
        <dbReference type="EC" id="2.7.1.39"/>
    </reaction>
    <physiologicalReaction direction="left-to-right" evidence="11">
        <dbReference type="Rhea" id="RHEA:13986"/>
    </physiologicalReaction>
</comment>
<evidence type="ECO:0000256" key="10">
    <source>
        <dbReference type="ARBA" id="ARBA00022840"/>
    </source>
</evidence>
<dbReference type="InterPro" id="IPR036554">
    <property type="entry name" value="GHMP_kinase_C_sf"/>
</dbReference>
<evidence type="ECO:0000256" key="6">
    <source>
        <dbReference type="ARBA" id="ARBA00022679"/>
    </source>
</evidence>
<dbReference type="HAMAP" id="MF_00384">
    <property type="entry name" value="Homoser_kinase"/>
    <property type="match status" value="1"/>
</dbReference>
<dbReference type="PANTHER" id="PTHR20861:SF1">
    <property type="entry name" value="HOMOSERINE KINASE"/>
    <property type="match status" value="1"/>
</dbReference>
<keyword evidence="10" id="KW-0067">ATP-binding</keyword>
<dbReference type="InterPro" id="IPR000870">
    <property type="entry name" value="Homoserine_kinase"/>
</dbReference>
<dbReference type="NCBIfam" id="TIGR00191">
    <property type="entry name" value="thrB"/>
    <property type="match status" value="1"/>
</dbReference>
<dbReference type="GO" id="GO:0005524">
    <property type="term" value="F:ATP binding"/>
    <property type="evidence" value="ECO:0007669"/>
    <property type="project" value="UniProtKB-KW"/>
</dbReference>
<evidence type="ECO:0000259" key="13">
    <source>
        <dbReference type="Pfam" id="PF08544"/>
    </source>
</evidence>
<dbReference type="STRING" id="133383.A0A1R0GXG7"/>
<dbReference type="Gene3D" id="3.30.230.10">
    <property type="match status" value="2"/>
</dbReference>
<keyword evidence="15" id="KW-1185">Reference proteome</keyword>
<evidence type="ECO:0000256" key="11">
    <source>
        <dbReference type="ARBA" id="ARBA00049913"/>
    </source>
</evidence>
<dbReference type="InterPro" id="IPR020568">
    <property type="entry name" value="Ribosomal_Su5_D2-typ_SF"/>
</dbReference>
<keyword evidence="8" id="KW-0547">Nucleotide-binding</keyword>
<evidence type="ECO:0000256" key="1">
    <source>
        <dbReference type="ARBA" id="ARBA00005015"/>
    </source>
</evidence>
<feature type="domain" description="GHMP kinase N-terminal" evidence="12">
    <location>
        <begin position="123"/>
        <end position="207"/>
    </location>
</feature>
<keyword evidence="6" id="KW-0808">Transferase</keyword>
<evidence type="ECO:0000313" key="15">
    <source>
        <dbReference type="Proteomes" id="UP000187455"/>
    </source>
</evidence>
<evidence type="ECO:0000259" key="12">
    <source>
        <dbReference type="Pfam" id="PF00288"/>
    </source>
</evidence>
<dbReference type="InterPro" id="IPR013750">
    <property type="entry name" value="GHMP_kinase_C_dom"/>
</dbReference>